<accession>A0ABW2ZB48</accession>
<protein>
    <submittedName>
        <fullName evidence="2">DUF5675 family protein</fullName>
    </submittedName>
</protein>
<organism evidence="2 3">
    <name type="scientific">Lutibacter aestuarii</name>
    <dbReference type="NCBI Taxonomy" id="861111"/>
    <lineage>
        <taxon>Bacteria</taxon>
        <taxon>Pseudomonadati</taxon>
        <taxon>Bacteroidota</taxon>
        <taxon>Flavobacteriia</taxon>
        <taxon>Flavobacteriales</taxon>
        <taxon>Flavobacteriaceae</taxon>
        <taxon>Lutibacter</taxon>
    </lineage>
</organism>
<sequence length="146" mass="16686">MGKPVVEIIRRNQNETQTLGTCTVLIDNDIPMFTSLSLERGWRNNIKNVSCIPIGIYNLELEYSPKFNKLLWEIKGVPNRSETKFHIANYWKQLNGCISLGTDPMDINKDNYLDVTNSEATIKKFHKALNDYTKAILIIKGKIGIN</sequence>
<proteinExistence type="predicted"/>
<dbReference type="Proteomes" id="UP001597032">
    <property type="component" value="Unassembled WGS sequence"/>
</dbReference>
<dbReference type="EMBL" id="JBHTIC010000020">
    <property type="protein sequence ID" value="MFD0762972.1"/>
    <property type="molecule type" value="Genomic_DNA"/>
</dbReference>
<gene>
    <name evidence="2" type="ORF">ACFQZW_12850</name>
</gene>
<keyword evidence="3" id="KW-1185">Reference proteome</keyword>
<dbReference type="Pfam" id="PF18925">
    <property type="entry name" value="DUF5675"/>
    <property type="match status" value="1"/>
</dbReference>
<dbReference type="InterPro" id="IPR043732">
    <property type="entry name" value="DUF5675"/>
</dbReference>
<evidence type="ECO:0000259" key="1">
    <source>
        <dbReference type="Pfam" id="PF18925"/>
    </source>
</evidence>
<comment type="caution">
    <text evidence="2">The sequence shown here is derived from an EMBL/GenBank/DDBJ whole genome shotgun (WGS) entry which is preliminary data.</text>
</comment>
<reference evidence="3" key="1">
    <citation type="journal article" date="2019" name="Int. J. Syst. Evol. Microbiol.">
        <title>The Global Catalogue of Microorganisms (GCM) 10K type strain sequencing project: providing services to taxonomists for standard genome sequencing and annotation.</title>
        <authorList>
            <consortium name="The Broad Institute Genomics Platform"/>
            <consortium name="The Broad Institute Genome Sequencing Center for Infectious Disease"/>
            <person name="Wu L."/>
            <person name="Ma J."/>
        </authorList>
    </citation>
    <scope>NUCLEOTIDE SEQUENCE [LARGE SCALE GENOMIC DNA]</scope>
    <source>
        <strain evidence="3">CCUG 60022</strain>
    </source>
</reference>
<name>A0ABW2ZB48_9FLAO</name>
<evidence type="ECO:0000313" key="3">
    <source>
        <dbReference type="Proteomes" id="UP001597032"/>
    </source>
</evidence>
<evidence type="ECO:0000313" key="2">
    <source>
        <dbReference type="EMBL" id="MFD0762972.1"/>
    </source>
</evidence>
<feature type="domain" description="DUF5675" evidence="1">
    <location>
        <begin position="8"/>
        <end position="130"/>
    </location>
</feature>
<dbReference type="RefSeq" id="WP_386783502.1">
    <property type="nucleotide sequence ID" value="NZ_JBHTIC010000020.1"/>
</dbReference>